<gene>
    <name evidence="7" type="ORF">VRU48_07840</name>
</gene>
<dbReference type="Pfam" id="PF00877">
    <property type="entry name" value="NLPC_P60"/>
    <property type="match status" value="1"/>
</dbReference>
<keyword evidence="3" id="KW-0378">Hydrolase</keyword>
<keyword evidence="2" id="KW-0645">Protease</keyword>
<organism evidence="7 8">
    <name type="scientific">Pedobacter albus</name>
    <dbReference type="NCBI Taxonomy" id="3113905"/>
    <lineage>
        <taxon>Bacteria</taxon>
        <taxon>Pseudomonadati</taxon>
        <taxon>Bacteroidota</taxon>
        <taxon>Sphingobacteriia</taxon>
        <taxon>Sphingobacteriales</taxon>
        <taxon>Sphingobacteriaceae</taxon>
        <taxon>Pedobacter</taxon>
    </lineage>
</organism>
<evidence type="ECO:0000256" key="4">
    <source>
        <dbReference type="ARBA" id="ARBA00022807"/>
    </source>
</evidence>
<dbReference type="SUPFAM" id="SSF54001">
    <property type="entry name" value="Cysteine proteinases"/>
    <property type="match status" value="1"/>
</dbReference>
<keyword evidence="4" id="KW-0788">Thiol protease</keyword>
<evidence type="ECO:0000313" key="7">
    <source>
        <dbReference type="EMBL" id="MEE1945013.1"/>
    </source>
</evidence>
<feature type="domain" description="NlpC/P60" evidence="6">
    <location>
        <begin position="46"/>
        <end position="177"/>
    </location>
</feature>
<dbReference type="Gene3D" id="3.90.1720.10">
    <property type="entry name" value="endopeptidase domain like (from Nostoc punctiforme)"/>
    <property type="match status" value="1"/>
</dbReference>
<dbReference type="InterPro" id="IPR000064">
    <property type="entry name" value="NLP_P60_dom"/>
</dbReference>
<name>A0ABU7I6A4_9SPHI</name>
<evidence type="ECO:0000256" key="2">
    <source>
        <dbReference type="ARBA" id="ARBA00022670"/>
    </source>
</evidence>
<reference evidence="7 8" key="1">
    <citation type="submission" date="2024-01" db="EMBL/GenBank/DDBJ databases">
        <title>Pedobacter sp. nov., isolated from fresh soil.</title>
        <authorList>
            <person name="Le N.T.T."/>
        </authorList>
    </citation>
    <scope>NUCLEOTIDE SEQUENCE [LARGE SCALE GENOMIC DNA]</scope>
    <source>
        <strain evidence="7 8">KR3-3</strain>
    </source>
</reference>
<dbReference type="Proteomes" id="UP001336835">
    <property type="component" value="Unassembled WGS sequence"/>
</dbReference>
<evidence type="ECO:0000259" key="6">
    <source>
        <dbReference type="PROSITE" id="PS51935"/>
    </source>
</evidence>
<dbReference type="InterPro" id="IPR038765">
    <property type="entry name" value="Papain-like_cys_pep_sf"/>
</dbReference>
<accession>A0ABU7I6A4</accession>
<evidence type="ECO:0000256" key="3">
    <source>
        <dbReference type="ARBA" id="ARBA00022801"/>
    </source>
</evidence>
<dbReference type="RefSeq" id="WP_330107367.1">
    <property type="nucleotide sequence ID" value="NZ_JAZDQT010000001.1"/>
</dbReference>
<keyword evidence="8" id="KW-1185">Reference proteome</keyword>
<protein>
    <submittedName>
        <fullName evidence="7">C40 family peptidase</fullName>
    </submittedName>
</protein>
<feature type="chain" id="PRO_5045648299" evidence="5">
    <location>
        <begin position="21"/>
        <end position="177"/>
    </location>
</feature>
<comment type="similarity">
    <text evidence="1">Belongs to the peptidase C40 family.</text>
</comment>
<proteinExistence type="inferred from homology"/>
<dbReference type="PROSITE" id="PS51935">
    <property type="entry name" value="NLPC_P60"/>
    <property type="match status" value="1"/>
</dbReference>
<evidence type="ECO:0000313" key="8">
    <source>
        <dbReference type="Proteomes" id="UP001336835"/>
    </source>
</evidence>
<dbReference type="PANTHER" id="PTHR47053">
    <property type="entry name" value="MUREIN DD-ENDOPEPTIDASE MEPH-RELATED"/>
    <property type="match status" value="1"/>
</dbReference>
<comment type="caution">
    <text evidence="7">The sequence shown here is derived from an EMBL/GenBank/DDBJ whole genome shotgun (WGS) entry which is preliminary data.</text>
</comment>
<evidence type="ECO:0000256" key="5">
    <source>
        <dbReference type="SAM" id="SignalP"/>
    </source>
</evidence>
<sequence>MKKSLFIFCFLFAFALSSKAQDNVSLPAQYQKMMEKILGNIPKVATSKANSLLDFAKSMIGVPYRYASSNPSRGFDCSGFVSYVFGNFGFKVPRSSPEFAATGVPVKLSEAKVGDVLIFTGTSHKSKRIGHVGIIYSIDNEGNIKFIHSTSGKANGVTITDFDNYYKGRFIKAVSIM</sequence>
<feature type="signal peptide" evidence="5">
    <location>
        <begin position="1"/>
        <end position="20"/>
    </location>
</feature>
<evidence type="ECO:0000256" key="1">
    <source>
        <dbReference type="ARBA" id="ARBA00007074"/>
    </source>
</evidence>
<dbReference type="InterPro" id="IPR051202">
    <property type="entry name" value="Peptidase_C40"/>
</dbReference>
<dbReference type="EMBL" id="JAZDQT010000001">
    <property type="protein sequence ID" value="MEE1945013.1"/>
    <property type="molecule type" value="Genomic_DNA"/>
</dbReference>
<keyword evidence="5" id="KW-0732">Signal</keyword>
<dbReference type="PANTHER" id="PTHR47053:SF1">
    <property type="entry name" value="MUREIN DD-ENDOPEPTIDASE MEPH-RELATED"/>
    <property type="match status" value="1"/>
</dbReference>